<dbReference type="Pfam" id="PF00098">
    <property type="entry name" value="zf-CCHC"/>
    <property type="match status" value="1"/>
</dbReference>
<keyword evidence="2" id="KW-0479">Metal-binding</keyword>
<reference evidence="4" key="1">
    <citation type="journal article" date="2020" name="New Phytol.">
        <title>Comparative genomics reveals dynamic genome evolution in host specialist ectomycorrhizal fungi.</title>
        <authorList>
            <person name="Lofgren L.A."/>
            <person name="Nguyen N.H."/>
            <person name="Vilgalys R."/>
            <person name="Ruytinx J."/>
            <person name="Liao H.L."/>
            <person name="Branco S."/>
            <person name="Kuo A."/>
            <person name="LaButti K."/>
            <person name="Lipzen A."/>
            <person name="Andreopoulos W."/>
            <person name="Pangilinan J."/>
            <person name="Riley R."/>
            <person name="Hundley H."/>
            <person name="Na H."/>
            <person name="Barry K."/>
            <person name="Grigoriev I.V."/>
            <person name="Stajich J.E."/>
            <person name="Kennedy P.G."/>
        </authorList>
    </citation>
    <scope>NUCLEOTIDE SEQUENCE</scope>
    <source>
        <strain evidence="4">S12</strain>
    </source>
</reference>
<keyword evidence="2" id="KW-0862">Zinc</keyword>
<dbReference type="AlphaFoldDB" id="A0A9P7DM29"/>
<gene>
    <name evidence="4" type="ORF">HD556DRAFT_1232731</name>
</gene>
<dbReference type="PROSITE" id="PS50158">
    <property type="entry name" value="ZF_CCHC"/>
    <property type="match status" value="1"/>
</dbReference>
<feature type="non-terminal residue" evidence="4">
    <location>
        <position position="219"/>
    </location>
</feature>
<keyword evidence="1" id="KW-0507">mRNA processing</keyword>
<keyword evidence="5" id="KW-1185">Reference proteome</keyword>
<accession>A0A9P7DM29</accession>
<dbReference type="OrthoDB" id="2800503at2759"/>
<evidence type="ECO:0000259" key="3">
    <source>
        <dbReference type="PROSITE" id="PS50158"/>
    </source>
</evidence>
<sequence>MVEQAVGRAAIRARQILLDPQPGKTLFPADTSNSDIAKKLKDALSNIRTDDTPPGDIKAVLSLRNGGIIVELESECLASWMRDPIGRALLEAQFDTEVSFRKRTYALVLEYLPIQLQIEQEEFLRKVENENNLPDHSLATVRWIKPPTRRTQQQRKAFALLQVIEAPIANDILRDGLCINNERIEVRKDKREPLRCAKCQRYGHIARNCSASSDICGTC</sequence>
<evidence type="ECO:0000256" key="2">
    <source>
        <dbReference type="PROSITE-ProRule" id="PRU00047"/>
    </source>
</evidence>
<organism evidence="4 5">
    <name type="scientific">Suillus plorans</name>
    <dbReference type="NCBI Taxonomy" id="116603"/>
    <lineage>
        <taxon>Eukaryota</taxon>
        <taxon>Fungi</taxon>
        <taxon>Dikarya</taxon>
        <taxon>Basidiomycota</taxon>
        <taxon>Agaricomycotina</taxon>
        <taxon>Agaricomycetes</taxon>
        <taxon>Agaricomycetidae</taxon>
        <taxon>Boletales</taxon>
        <taxon>Suillineae</taxon>
        <taxon>Suillaceae</taxon>
        <taxon>Suillus</taxon>
    </lineage>
</organism>
<protein>
    <recommendedName>
        <fullName evidence="3">CCHC-type domain-containing protein</fullName>
    </recommendedName>
</protein>
<comment type="caution">
    <text evidence="4">The sequence shown here is derived from an EMBL/GenBank/DDBJ whole genome shotgun (WGS) entry which is preliminary data.</text>
</comment>
<dbReference type="InterPro" id="IPR001878">
    <property type="entry name" value="Znf_CCHC"/>
</dbReference>
<dbReference type="Proteomes" id="UP000719766">
    <property type="component" value="Unassembled WGS sequence"/>
</dbReference>
<dbReference type="GO" id="GO:0008270">
    <property type="term" value="F:zinc ion binding"/>
    <property type="evidence" value="ECO:0007669"/>
    <property type="project" value="UniProtKB-KW"/>
</dbReference>
<name>A0A9P7DM29_9AGAM</name>
<feature type="domain" description="CCHC-type" evidence="3">
    <location>
        <begin position="195"/>
        <end position="209"/>
    </location>
</feature>
<dbReference type="RefSeq" id="XP_041162980.1">
    <property type="nucleotide sequence ID" value="XM_041297535.1"/>
</dbReference>
<dbReference type="GeneID" id="64591299"/>
<keyword evidence="2" id="KW-0863">Zinc-finger</keyword>
<evidence type="ECO:0000313" key="4">
    <source>
        <dbReference type="EMBL" id="KAG1798169.1"/>
    </source>
</evidence>
<proteinExistence type="predicted"/>
<dbReference type="SUPFAM" id="SSF57756">
    <property type="entry name" value="Retrovirus zinc finger-like domains"/>
    <property type="match status" value="1"/>
</dbReference>
<dbReference type="InterPro" id="IPR036875">
    <property type="entry name" value="Znf_CCHC_sf"/>
</dbReference>
<dbReference type="GO" id="GO:0003676">
    <property type="term" value="F:nucleic acid binding"/>
    <property type="evidence" value="ECO:0007669"/>
    <property type="project" value="InterPro"/>
</dbReference>
<dbReference type="GO" id="GO:0006397">
    <property type="term" value="P:mRNA processing"/>
    <property type="evidence" value="ECO:0007669"/>
    <property type="project" value="UniProtKB-KW"/>
</dbReference>
<evidence type="ECO:0000256" key="1">
    <source>
        <dbReference type="ARBA" id="ARBA00022664"/>
    </source>
</evidence>
<evidence type="ECO:0000313" key="5">
    <source>
        <dbReference type="Proteomes" id="UP000719766"/>
    </source>
</evidence>
<dbReference type="EMBL" id="JABBWE010000014">
    <property type="protein sequence ID" value="KAG1798169.1"/>
    <property type="molecule type" value="Genomic_DNA"/>
</dbReference>